<comment type="caution">
    <text evidence="8">The sequence shown here is derived from an EMBL/GenBank/DDBJ whole genome shotgun (WGS) entry which is preliminary data.</text>
</comment>
<feature type="chain" id="PRO_5015373110" description="Carboxypeptidase" evidence="7">
    <location>
        <begin position="23"/>
        <end position="513"/>
    </location>
</feature>
<evidence type="ECO:0000313" key="8">
    <source>
        <dbReference type="EMBL" id="PVU87170.1"/>
    </source>
</evidence>
<dbReference type="PROSITE" id="PS00131">
    <property type="entry name" value="CARBOXYPEPT_SER_SER"/>
    <property type="match status" value="1"/>
</dbReference>
<evidence type="ECO:0000256" key="3">
    <source>
        <dbReference type="ARBA" id="ARBA00022670"/>
    </source>
</evidence>
<evidence type="ECO:0000256" key="6">
    <source>
        <dbReference type="ARBA" id="ARBA00023180"/>
    </source>
</evidence>
<dbReference type="InterPro" id="IPR001563">
    <property type="entry name" value="Peptidase_S10"/>
</dbReference>
<dbReference type="Gene3D" id="1.10.287.410">
    <property type="match status" value="1"/>
</dbReference>
<dbReference type="Gene3D" id="3.40.50.1820">
    <property type="entry name" value="alpha/beta hydrolase"/>
    <property type="match status" value="1"/>
</dbReference>
<dbReference type="InterPro" id="IPR029058">
    <property type="entry name" value="AB_hydrolase_fold"/>
</dbReference>
<evidence type="ECO:0000256" key="4">
    <source>
        <dbReference type="ARBA" id="ARBA00022729"/>
    </source>
</evidence>
<reference evidence="8 9" key="1">
    <citation type="journal article" date="2018" name="MBio">
        <title>Comparative Genomics Reveals the Core Gene Toolbox for the Fungus-Insect Symbiosis.</title>
        <authorList>
            <person name="Wang Y."/>
            <person name="Stata M."/>
            <person name="Wang W."/>
            <person name="Stajich J.E."/>
            <person name="White M.M."/>
            <person name="Moncalvo J.M."/>
        </authorList>
    </citation>
    <scope>NUCLEOTIDE SEQUENCE [LARGE SCALE GENOMIC DNA]</scope>
    <source>
        <strain evidence="8 9">AUS-77-4</strain>
    </source>
</reference>
<dbReference type="OrthoDB" id="443318at2759"/>
<keyword evidence="2 7" id="KW-0121">Carboxypeptidase</keyword>
<dbReference type="PANTHER" id="PTHR11802">
    <property type="entry name" value="SERINE PROTEASE FAMILY S10 SERINE CARBOXYPEPTIDASE"/>
    <property type="match status" value="1"/>
</dbReference>
<evidence type="ECO:0000256" key="2">
    <source>
        <dbReference type="ARBA" id="ARBA00022645"/>
    </source>
</evidence>
<sequence length="513" mass="58094">MLWKSFGSIILSSLLVSSTSVGSSRQKSFFGSSPFDLSSLPPNFNFGQKSPLFQQQVSKKYDNHTGTWLKTASMPELENYQLRVKEPKLCVSNDDKTYSGYLDVDDDKHFFFWFFEAKSKRKDAPLLLWVNGGPGCSSLLGLLMELGPCRVNEHGNDTFPNDYSWNDDAHVIFLDQPLNVGFSYGSDRFGSFAAGEDVFAFLQLFTHLFPEYGTGKLHVFGESYGGHYVPAIAKAIVDNNEKIVNKNRYESSMLKQLPLESIGIGNGMVDVLEQYKYYGKMACNSSYPPVLSQEECNKIDSYYPTCSTLINACYKYNNVLACVPPSLYCNNNMMTPYYNAGLNPYDVRVKCEGNDLCYPIIGSLTTYLNRPEVIKELGSDINTYESCSQKVYQGFLLNGDWMKPYMREIPRLLESGIRVLVYAGDADWICNWYGNKAWVLDLPWSGKDQINEAPDLTWESYNAASSKNVSSGEHRTFGPFTFLRVFEAGHMVPYDQPEASLDMINRWLNNKSF</sequence>
<organism evidence="8 9">
    <name type="scientific">Furculomyces boomerangus</name>
    <dbReference type="NCBI Taxonomy" id="61424"/>
    <lineage>
        <taxon>Eukaryota</taxon>
        <taxon>Fungi</taxon>
        <taxon>Fungi incertae sedis</taxon>
        <taxon>Zoopagomycota</taxon>
        <taxon>Kickxellomycotina</taxon>
        <taxon>Harpellomycetes</taxon>
        <taxon>Harpellales</taxon>
        <taxon>Harpellaceae</taxon>
        <taxon>Furculomyces</taxon>
    </lineage>
</organism>
<evidence type="ECO:0000256" key="1">
    <source>
        <dbReference type="ARBA" id="ARBA00009431"/>
    </source>
</evidence>
<evidence type="ECO:0000256" key="7">
    <source>
        <dbReference type="RuleBase" id="RU361156"/>
    </source>
</evidence>
<proteinExistence type="inferred from homology"/>
<dbReference type="Pfam" id="PF00450">
    <property type="entry name" value="Peptidase_S10"/>
    <property type="match status" value="1"/>
</dbReference>
<dbReference type="EC" id="3.4.16.-" evidence="7"/>
<keyword evidence="9" id="KW-1185">Reference proteome</keyword>
<dbReference type="Proteomes" id="UP000245699">
    <property type="component" value="Unassembled WGS sequence"/>
</dbReference>
<keyword evidence="5 7" id="KW-0378">Hydrolase</keyword>
<name>A0A2T9Y4A4_9FUNG</name>
<dbReference type="GO" id="GO:0000324">
    <property type="term" value="C:fungal-type vacuole"/>
    <property type="evidence" value="ECO:0007669"/>
    <property type="project" value="TreeGrafter"/>
</dbReference>
<dbReference type="InterPro" id="IPR018202">
    <property type="entry name" value="Ser_caboxypep_ser_AS"/>
</dbReference>
<dbReference type="SUPFAM" id="SSF53474">
    <property type="entry name" value="alpha/beta-Hydrolases"/>
    <property type="match status" value="1"/>
</dbReference>
<gene>
    <name evidence="8" type="ORF">BB559_006169</name>
</gene>
<dbReference type="PANTHER" id="PTHR11802:SF113">
    <property type="entry name" value="SERINE CARBOXYPEPTIDASE CTSA-4.1"/>
    <property type="match status" value="1"/>
</dbReference>
<dbReference type="AlphaFoldDB" id="A0A2T9Y4A4"/>
<dbReference type="GO" id="GO:0004185">
    <property type="term" value="F:serine-type carboxypeptidase activity"/>
    <property type="evidence" value="ECO:0007669"/>
    <property type="project" value="UniProtKB-UniRule"/>
</dbReference>
<comment type="similarity">
    <text evidence="1 7">Belongs to the peptidase S10 family.</text>
</comment>
<protein>
    <recommendedName>
        <fullName evidence="7">Carboxypeptidase</fullName>
        <ecNumber evidence="7">3.4.16.-</ecNumber>
    </recommendedName>
</protein>
<dbReference type="EMBL" id="MBFT01000793">
    <property type="protein sequence ID" value="PVU87170.1"/>
    <property type="molecule type" value="Genomic_DNA"/>
</dbReference>
<feature type="signal peptide" evidence="7">
    <location>
        <begin position="1"/>
        <end position="22"/>
    </location>
</feature>
<keyword evidence="6" id="KW-0325">Glycoprotein</keyword>
<evidence type="ECO:0000313" key="9">
    <source>
        <dbReference type="Proteomes" id="UP000245699"/>
    </source>
</evidence>
<dbReference type="PRINTS" id="PR00724">
    <property type="entry name" value="CRBOXYPTASEC"/>
</dbReference>
<accession>A0A2T9Y4A4</accession>
<keyword evidence="3 7" id="KW-0645">Protease</keyword>
<keyword evidence="4 7" id="KW-0732">Signal</keyword>
<dbReference type="STRING" id="61424.A0A2T9Y4A4"/>
<dbReference type="GO" id="GO:0006508">
    <property type="term" value="P:proteolysis"/>
    <property type="evidence" value="ECO:0007669"/>
    <property type="project" value="UniProtKB-KW"/>
</dbReference>
<evidence type="ECO:0000256" key="5">
    <source>
        <dbReference type="ARBA" id="ARBA00022801"/>
    </source>
</evidence>